<evidence type="ECO:0000313" key="3">
    <source>
        <dbReference type="Proteomes" id="UP000306544"/>
    </source>
</evidence>
<sequence length="362" mass="40728">MTAHRTQDVVATEAEAAELSMSPLIVTESVRRFLDEHDIGSGPLCIDPIGEGQSNATFRIRRHGADVVLRRGPRPPLPKSTHDMVREARVQAALAQCGFPVPTIRAVESSGSLLGVPFYLMDYLQGDVVTSELPERFAAHERRRELVERTVSTLSGLHSLDVTAGPLSTLGRPDGYLERQVRRFTQLWPQNTLRDLPLMERLSTWLADNRPPTQRHTVIHGDFRIGNLMFANEDHPRVQAVLDWEMATLGDPLADVGYLLATYASRGARPTVMELTTVTRGEGFPNRDEVIKLYSQQSDLNLEKLHWYEVLALWKAAIFCEAIYTRWLQGERPDDAEFSSHLKTGVPELFETAWERTHASPS</sequence>
<evidence type="ECO:0000259" key="1">
    <source>
        <dbReference type="Pfam" id="PF01636"/>
    </source>
</evidence>
<name>A0A5R9AMV0_9MICC</name>
<dbReference type="AlphaFoldDB" id="A0A5R9AMV0"/>
<dbReference type="PANTHER" id="PTHR47829:SF1">
    <property type="entry name" value="HAD FAMILY PHOSPHATASE"/>
    <property type="match status" value="1"/>
</dbReference>
<dbReference type="Gene3D" id="3.30.200.20">
    <property type="entry name" value="Phosphorylase Kinase, domain 1"/>
    <property type="match status" value="1"/>
</dbReference>
<dbReference type="Proteomes" id="UP000306544">
    <property type="component" value="Unassembled WGS sequence"/>
</dbReference>
<dbReference type="GO" id="GO:0016740">
    <property type="term" value="F:transferase activity"/>
    <property type="evidence" value="ECO:0007669"/>
    <property type="project" value="UniProtKB-KW"/>
</dbReference>
<dbReference type="SUPFAM" id="SSF56112">
    <property type="entry name" value="Protein kinase-like (PK-like)"/>
    <property type="match status" value="1"/>
</dbReference>
<dbReference type="InterPro" id="IPR052898">
    <property type="entry name" value="ACAD10-like"/>
</dbReference>
<dbReference type="RefSeq" id="WP_138169076.1">
    <property type="nucleotide sequence ID" value="NZ_VAWA01000002.1"/>
</dbReference>
<reference evidence="2 3" key="1">
    <citation type="submission" date="2019-05" db="EMBL/GenBank/DDBJ databases">
        <title>Nesterenkonia sp. GY239, isolated from the Southern Atlantic Ocean.</title>
        <authorList>
            <person name="Zhang G."/>
        </authorList>
    </citation>
    <scope>NUCLEOTIDE SEQUENCE [LARGE SCALE GENOMIC DNA]</scope>
    <source>
        <strain evidence="2 3">GY239</strain>
    </source>
</reference>
<dbReference type="Pfam" id="PF01636">
    <property type="entry name" value="APH"/>
    <property type="match status" value="1"/>
</dbReference>
<dbReference type="PANTHER" id="PTHR47829">
    <property type="entry name" value="HYDROLASE, PUTATIVE (AFU_ORTHOLOGUE AFUA_1G12880)-RELATED"/>
    <property type="match status" value="1"/>
</dbReference>
<evidence type="ECO:0000313" key="2">
    <source>
        <dbReference type="EMBL" id="TLP79315.1"/>
    </source>
</evidence>
<keyword evidence="2" id="KW-0808">Transferase</keyword>
<dbReference type="CDD" id="cd05154">
    <property type="entry name" value="ACAD10_11_N-like"/>
    <property type="match status" value="1"/>
</dbReference>
<dbReference type="InterPro" id="IPR041726">
    <property type="entry name" value="ACAD10_11_N"/>
</dbReference>
<dbReference type="OrthoDB" id="3806873at2"/>
<feature type="domain" description="Aminoglycoside phosphotransferase" evidence="1">
    <location>
        <begin position="48"/>
        <end position="270"/>
    </location>
</feature>
<gene>
    <name evidence="2" type="ORF">FEF27_01530</name>
</gene>
<dbReference type="EMBL" id="VAWA01000002">
    <property type="protein sequence ID" value="TLP79315.1"/>
    <property type="molecule type" value="Genomic_DNA"/>
</dbReference>
<dbReference type="InterPro" id="IPR002575">
    <property type="entry name" value="Aminoglycoside_PTrfase"/>
</dbReference>
<dbReference type="Gene3D" id="3.90.1200.10">
    <property type="match status" value="1"/>
</dbReference>
<proteinExistence type="predicted"/>
<accession>A0A5R9AMV0</accession>
<protein>
    <submittedName>
        <fullName evidence="2">Phosphotransferase family protein</fullName>
    </submittedName>
</protein>
<dbReference type="InterPro" id="IPR011009">
    <property type="entry name" value="Kinase-like_dom_sf"/>
</dbReference>
<keyword evidence="3" id="KW-1185">Reference proteome</keyword>
<organism evidence="2 3">
    <name type="scientific">Nesterenkonia sphaerica</name>
    <dbReference type="NCBI Taxonomy" id="1804988"/>
    <lineage>
        <taxon>Bacteria</taxon>
        <taxon>Bacillati</taxon>
        <taxon>Actinomycetota</taxon>
        <taxon>Actinomycetes</taxon>
        <taxon>Micrococcales</taxon>
        <taxon>Micrococcaceae</taxon>
        <taxon>Nesterenkonia</taxon>
    </lineage>
</organism>
<comment type="caution">
    <text evidence="2">The sequence shown here is derived from an EMBL/GenBank/DDBJ whole genome shotgun (WGS) entry which is preliminary data.</text>
</comment>